<comment type="similarity">
    <text evidence="2">Belongs to the beta/gamma-crystallin family.</text>
</comment>
<feature type="domain" description="Beta/gamma crystallin 'Greek key'" evidence="7">
    <location>
        <begin position="183"/>
        <end position="225"/>
    </location>
</feature>
<keyword evidence="5" id="KW-0175">Coiled coil</keyword>
<proteinExistence type="inferred from homology"/>
<dbReference type="PRINTS" id="PR01367">
    <property type="entry name" value="BGCRYSTALLIN"/>
</dbReference>
<evidence type="ECO:0000256" key="2">
    <source>
        <dbReference type="ARBA" id="ARBA00009646"/>
    </source>
</evidence>
<feature type="domain" description="Beta/gamma crystallin 'Greek key'" evidence="7">
    <location>
        <begin position="371"/>
        <end position="413"/>
    </location>
</feature>
<organism evidence="8 9">
    <name type="scientific">Scleropages formosus</name>
    <name type="common">Asian bonytongue</name>
    <name type="synonym">Osteoglossum formosum</name>
    <dbReference type="NCBI Taxonomy" id="113540"/>
    <lineage>
        <taxon>Eukaryota</taxon>
        <taxon>Metazoa</taxon>
        <taxon>Chordata</taxon>
        <taxon>Craniata</taxon>
        <taxon>Vertebrata</taxon>
        <taxon>Euteleostomi</taxon>
        <taxon>Actinopterygii</taxon>
        <taxon>Neopterygii</taxon>
        <taxon>Teleostei</taxon>
        <taxon>Osteoglossocephala</taxon>
        <taxon>Osteoglossomorpha</taxon>
        <taxon>Osteoglossiformes</taxon>
        <taxon>Osteoglossidae</taxon>
        <taxon>Scleropages</taxon>
    </lineage>
</organism>
<dbReference type="FunFam" id="2.60.20.10:FF:000001">
    <property type="entry name" value="Crystallin gamma S"/>
    <property type="match status" value="2"/>
</dbReference>
<dbReference type="GO" id="GO:0007601">
    <property type="term" value="P:visual perception"/>
    <property type="evidence" value="ECO:0007669"/>
    <property type="project" value="TreeGrafter"/>
</dbReference>
<dbReference type="SUPFAM" id="SSF49695">
    <property type="entry name" value="gamma-Crystallin-like"/>
    <property type="match status" value="2"/>
</dbReference>
<dbReference type="Gene3D" id="1.20.5.730">
    <property type="entry name" value="Single helix bin"/>
    <property type="match status" value="1"/>
</dbReference>
<dbReference type="PROSITE" id="PS50915">
    <property type="entry name" value="CRYSTALLIN_BETA_GAMMA"/>
    <property type="match status" value="5"/>
</dbReference>
<feature type="compositionally biased region" description="Polar residues" evidence="6">
    <location>
        <begin position="1"/>
        <end position="13"/>
    </location>
</feature>
<evidence type="ECO:0000256" key="1">
    <source>
        <dbReference type="ARBA" id="ARBA00003689"/>
    </source>
</evidence>
<gene>
    <name evidence="8" type="ORF">Z043_108785</name>
</gene>
<protein>
    <recommendedName>
        <fullName evidence="7">Beta/gamma crystallin 'Greek key' domain-containing protein</fullName>
    </recommendedName>
</protein>
<dbReference type="STRING" id="113540.ENSSFOP00015017101"/>
<dbReference type="AlphaFoldDB" id="A0A0P7UDL3"/>
<evidence type="ECO:0000313" key="9">
    <source>
        <dbReference type="Proteomes" id="UP000034805"/>
    </source>
</evidence>
<sequence>MPINSSKRSSSTAMMKPDGTNRAHNLTAKQNSIIAAKIKTKIANTSSFFKVSLKTNNRALALALVAQKEKTRQLENEVVLLRKEVENLCFNLSVCRHKQRQLVRILKDLQSSTLNNLAAAVDLLSKEDPKERKKSKQPTARTKKKIIFYEERNFGGRYHECMSDCADLHSYFSRCHSCRVESGCFMVYDRSNYMGNQYFFRSGEYPDYMGMTGFSDCIRSCRMIPMYHGSYRMRIYPHADMGGQMMELMDDCPNMMERFHMSDFNSCHVMDGHWLMYDQANYRGRMHYLRPGHYRRFSDWEITQHCYILSHSDTNGNIMYKCSDSSKCKTYDVIIFYEERDFQGRSHECMSDCADLHSYFSRCNSIRVESGCFVVYEHPNYTGHQYFLKRGEYSDCQRMMGFSDTIRSCRMIPAYQGSYKMRLYPHADMGGQMMELMDDCPNIMDRFQMSDFNSCHVMDGHWLMYDQANYRGRMYYLRPGQYRKFSDWGGMGPRVGSIKRITEFN</sequence>
<feature type="coiled-coil region" evidence="5">
    <location>
        <begin position="57"/>
        <end position="84"/>
    </location>
</feature>
<dbReference type="GO" id="GO:0002088">
    <property type="term" value="P:lens development in camera-type eye"/>
    <property type="evidence" value="ECO:0007669"/>
    <property type="project" value="TreeGrafter"/>
</dbReference>
<dbReference type="Proteomes" id="UP000034805">
    <property type="component" value="Unassembled WGS sequence"/>
</dbReference>
<evidence type="ECO:0000259" key="7">
    <source>
        <dbReference type="PROSITE" id="PS50915"/>
    </source>
</evidence>
<dbReference type="GO" id="GO:0005212">
    <property type="term" value="F:structural constituent of eye lens"/>
    <property type="evidence" value="ECO:0007669"/>
    <property type="project" value="UniProtKB-KW"/>
</dbReference>
<dbReference type="PANTHER" id="PTHR11818">
    <property type="entry name" value="BETA/GAMMA CRYSTALLIN"/>
    <property type="match status" value="1"/>
</dbReference>
<evidence type="ECO:0000313" key="8">
    <source>
        <dbReference type="EMBL" id="KPP72235.1"/>
    </source>
</evidence>
<comment type="caution">
    <text evidence="8">The sequence shown here is derived from an EMBL/GenBank/DDBJ whole genome shotgun (WGS) entry which is preliminary data.</text>
</comment>
<feature type="domain" description="Beta/gamma crystallin 'Greek key'" evidence="7">
    <location>
        <begin position="460"/>
        <end position="502"/>
    </location>
</feature>
<comment type="function">
    <text evidence="1">Crystallins are the dominant structural components of the vertebrate eye lens.</text>
</comment>
<feature type="region of interest" description="Disordered" evidence="6">
    <location>
        <begin position="1"/>
        <end position="26"/>
    </location>
</feature>
<evidence type="ECO:0000256" key="4">
    <source>
        <dbReference type="ARBA" id="ARBA00022737"/>
    </source>
</evidence>
<keyword evidence="3" id="KW-0273">Eye lens protein</keyword>
<dbReference type="Pfam" id="PF00030">
    <property type="entry name" value="Crystall"/>
    <property type="match status" value="4"/>
</dbReference>
<dbReference type="FunFam" id="2.60.20.10:FF:000003">
    <property type="entry name" value="Crystallin gamma S"/>
    <property type="match status" value="2"/>
</dbReference>
<dbReference type="EMBL" id="JARO02002634">
    <property type="protein sequence ID" value="KPP72235.1"/>
    <property type="molecule type" value="Genomic_DNA"/>
</dbReference>
<reference evidence="8 9" key="1">
    <citation type="submission" date="2015-08" db="EMBL/GenBank/DDBJ databases">
        <title>The genome of the Asian arowana (Scleropages formosus).</title>
        <authorList>
            <person name="Tan M.H."/>
            <person name="Gan H.M."/>
            <person name="Croft L.J."/>
            <person name="Austin C.M."/>
        </authorList>
    </citation>
    <scope>NUCLEOTIDE SEQUENCE [LARGE SCALE GENOMIC DNA]</scope>
    <source>
        <strain evidence="8">Aro1</strain>
    </source>
</reference>
<keyword evidence="4" id="KW-0677">Repeat</keyword>
<dbReference type="InterPro" id="IPR001064">
    <property type="entry name" value="Beta/gamma_crystallin"/>
</dbReference>
<accession>A0A0P7UDL3</accession>
<dbReference type="PANTHER" id="PTHR11818:SF129">
    <property type="entry name" value="CRYSTALLIN, GAMMA M6-RELATED"/>
    <property type="match status" value="1"/>
</dbReference>
<evidence type="ECO:0000256" key="3">
    <source>
        <dbReference type="ARBA" id="ARBA00022613"/>
    </source>
</evidence>
<dbReference type="Gene3D" id="2.60.20.10">
    <property type="entry name" value="Crystallins"/>
    <property type="match status" value="4"/>
</dbReference>
<dbReference type="InterPro" id="IPR011024">
    <property type="entry name" value="G_crystallin-like"/>
</dbReference>
<feature type="domain" description="Beta/gamma crystallin 'Greek key'" evidence="7">
    <location>
        <begin position="272"/>
        <end position="310"/>
    </location>
</feature>
<dbReference type="SMART" id="SM00247">
    <property type="entry name" value="XTALbg"/>
    <property type="match status" value="4"/>
</dbReference>
<evidence type="ECO:0000256" key="5">
    <source>
        <dbReference type="SAM" id="Coils"/>
    </source>
</evidence>
<dbReference type="InterPro" id="IPR050252">
    <property type="entry name" value="Beta/Gamma-Crystallin"/>
</dbReference>
<feature type="domain" description="Beta/gamma crystallin 'Greek key'" evidence="7">
    <location>
        <begin position="332"/>
        <end position="370"/>
    </location>
</feature>
<evidence type="ECO:0000256" key="6">
    <source>
        <dbReference type="SAM" id="MobiDB-lite"/>
    </source>
</evidence>
<name>A0A0P7UDL3_SCLFO</name>